<feature type="region of interest" description="Disordered" evidence="1">
    <location>
        <begin position="65"/>
        <end position="95"/>
    </location>
</feature>
<dbReference type="AlphaFoldDB" id="A0A0L6UV54"/>
<proteinExistence type="predicted"/>
<evidence type="ECO:0000256" key="1">
    <source>
        <dbReference type="SAM" id="MobiDB-lite"/>
    </source>
</evidence>
<organism evidence="2 3">
    <name type="scientific">Puccinia sorghi</name>
    <dbReference type="NCBI Taxonomy" id="27349"/>
    <lineage>
        <taxon>Eukaryota</taxon>
        <taxon>Fungi</taxon>
        <taxon>Dikarya</taxon>
        <taxon>Basidiomycota</taxon>
        <taxon>Pucciniomycotina</taxon>
        <taxon>Pucciniomycetes</taxon>
        <taxon>Pucciniales</taxon>
        <taxon>Pucciniaceae</taxon>
        <taxon>Puccinia</taxon>
    </lineage>
</organism>
<dbReference type="VEuPathDB" id="FungiDB:VP01_3594g4"/>
<accession>A0A0L6UV54</accession>
<reference evidence="2 3" key="1">
    <citation type="submission" date="2015-08" db="EMBL/GenBank/DDBJ databases">
        <title>Next Generation Sequencing and Analysis of the Genome of Puccinia sorghi L Schw, the Causal Agent of Maize Common Rust.</title>
        <authorList>
            <person name="Rochi L."/>
            <person name="Burguener G."/>
            <person name="Darino M."/>
            <person name="Turjanski A."/>
            <person name="Kreff E."/>
            <person name="Dieguez M.J."/>
            <person name="Sacco F."/>
        </authorList>
    </citation>
    <scope>NUCLEOTIDE SEQUENCE [LARGE SCALE GENOMIC DNA]</scope>
    <source>
        <strain evidence="2 3">RO10H11247</strain>
    </source>
</reference>
<dbReference type="EMBL" id="LAVV01008606">
    <property type="protein sequence ID" value="KNZ52398.1"/>
    <property type="molecule type" value="Genomic_DNA"/>
</dbReference>
<dbReference type="Proteomes" id="UP000037035">
    <property type="component" value="Unassembled WGS sequence"/>
</dbReference>
<sequence length="195" mass="21787">MIAANLNQHDIQSNHGMSANARSVMFIAQLRLSEGKRNSTKVLKWAFWRSCKGLGRARVRIGKKKGLTRGPISSAGSGPNQNPSRKSSVDDNNSFQEKGSDIFNSGLLVSDTEVKPKLPFLNNPKTYAYMAPENNISTIKLVTDPLCNTNFTAWRFKIQNVLAYQNLDDDILSDTEDMKKKEHYSACKKLATTFI</sequence>
<comment type="caution">
    <text evidence="2">The sequence shown here is derived from an EMBL/GenBank/DDBJ whole genome shotgun (WGS) entry which is preliminary data.</text>
</comment>
<evidence type="ECO:0000313" key="2">
    <source>
        <dbReference type="EMBL" id="KNZ52398.1"/>
    </source>
</evidence>
<name>A0A0L6UV54_9BASI</name>
<protein>
    <submittedName>
        <fullName evidence="2">Uncharacterized protein</fullName>
    </submittedName>
</protein>
<evidence type="ECO:0000313" key="3">
    <source>
        <dbReference type="Proteomes" id="UP000037035"/>
    </source>
</evidence>
<gene>
    <name evidence="2" type="ORF">VP01_3594g4</name>
</gene>
<keyword evidence="3" id="KW-1185">Reference proteome</keyword>
<feature type="compositionally biased region" description="Polar residues" evidence="1">
    <location>
        <begin position="74"/>
        <end position="95"/>
    </location>
</feature>